<keyword evidence="8" id="KW-0347">Helicase</keyword>
<reference evidence="13" key="1">
    <citation type="journal article" date="2016" name="Nature">
        <title>Redefining the invertebrate RNA virosphere.</title>
        <authorList>
            <person name="Shi M."/>
            <person name="Lin X.D."/>
            <person name="Tian J.H."/>
            <person name="Chen L.J."/>
            <person name="Chen X."/>
            <person name="Li C.X."/>
            <person name="Qin X.C."/>
            <person name="Li J."/>
            <person name="Cao J.P."/>
            <person name="Eden J.S."/>
            <person name="Buchmann J."/>
            <person name="Wang W."/>
            <person name="Xu J."/>
            <person name="Holmes E.C."/>
            <person name="Zhang Y.Z."/>
        </authorList>
    </citation>
    <scope>NUCLEOTIDE SEQUENCE [LARGE SCALE GENOMIC DNA]</scope>
    <source>
        <strain evidence="13">BHZC36965</strain>
    </source>
</reference>
<dbReference type="SUPFAM" id="SSF52540">
    <property type="entry name" value="P-loop containing nucleoside triphosphate hydrolases"/>
    <property type="match status" value="1"/>
</dbReference>
<dbReference type="GO" id="GO:0003723">
    <property type="term" value="F:RNA binding"/>
    <property type="evidence" value="ECO:0007669"/>
    <property type="project" value="TreeGrafter"/>
</dbReference>
<dbReference type="GeneID" id="30745550"/>
<keyword evidence="11" id="KW-0472">Membrane</keyword>
<evidence type="ECO:0000256" key="5">
    <source>
        <dbReference type="ARBA" id="ARBA00022695"/>
    </source>
</evidence>
<comment type="subcellular location">
    <subcellularLocation>
        <location evidence="2">Host cell</location>
    </subcellularLocation>
    <subcellularLocation>
        <location evidence="1">Virion</location>
    </subcellularLocation>
</comment>
<evidence type="ECO:0000256" key="10">
    <source>
        <dbReference type="SAM" id="MobiDB-lite"/>
    </source>
</evidence>
<evidence type="ECO:0000256" key="1">
    <source>
        <dbReference type="ARBA" id="ARBA00004328"/>
    </source>
</evidence>
<dbReference type="GO" id="GO:0004386">
    <property type="term" value="F:helicase activity"/>
    <property type="evidence" value="ECO:0007669"/>
    <property type="project" value="UniProtKB-KW"/>
</dbReference>
<feature type="region of interest" description="Disordered" evidence="10">
    <location>
        <begin position="3142"/>
        <end position="3165"/>
    </location>
</feature>
<feature type="transmembrane region" description="Helical" evidence="11">
    <location>
        <begin position="648"/>
        <end position="665"/>
    </location>
</feature>
<keyword evidence="11" id="KW-1133">Transmembrane helix</keyword>
<sequence length="3165" mass="356575">MRPKALPAVTKRYSKRHVSKRLPIQPSQLQPGDWDIHRSMFKQPVFQMGDECIASLILQMIREPDLRLSDILVKVDQDFLVRLGLKSLLNAPLPTECISRSLTASPLFGYCYSAAFRGLWKILAVMEIGRSPRGRDILASKSLQGAKSLHQLTNLEFERKGRFAHVEADAFGRPPSVIFAKYPDVPFAGATDDTWSSSDDDPVIEAATEYEEQTNSQQPTINLVCVQAEYDPVVTPDILRSYVEHGWTINWSLRFKKQKGSATKYLLNGDVGTPLHEIVHKKDYQLFCSVNSGDCYKHLFVRSDDQAAITADLGALPTVKEFKEHEIYLTALIDGSLDFSKRFTDGEYVHIDDYGDHPITRLLFSSDYDSKRVGIKIPTSVRRRPRPSIRYLERSMAIRNFALSTFILSAFSCGMLVVSHRYFEDLRMMITGKCYTLLVTLDLGPKPRVIDLLRQLSKGHLLPGQFELTVRGSTIHVRRATQGLTSTEIFTAFRRGLIPTQGRVIPLRLNMRIGGREDDLASKVGVGLTSFLNGYVAGGVLGAIRGTTQELRPDWFSRCYRLLVDVDMGPSPRVIDFIEATRDLPLRYPCDNLYITYSNECIHLSYDNGEHNLPSEQIVNQLRDGEVPGYGVPYGPETKIGEHWMSSILYSMIGLIALPLIAVITNSTQYQVCKLVANGIPNGDDDLLFDDDGRCYIALADHPVGTTPLAIDWARSVPEEAIKYEKCILIGHPGMIHVLRHPRGRSPRVIISEMREGYALINGVVERLGPDSRIGKFETPCSMKVALTSAIISTLGWQLVRLTMGFVLAEPTLSTTRFIFGLLYSMVCAWSYFALLQGGNRKAKGTIYAMGSHGDQLGPNMIAEKSREIGLDVTMVNLTEGRLGRDILHAAERAEYDLILAQMGTAICEFVNHDETTFTPAFGKIVPGVITYSVNTAPNCRKTMKITSMDWLNRIIDPLWSKVDLQFESLPGHIPRTADGRNPILARSNRGTRSLLIALGSSSMKEPDGLDPSSTWSTRPTTKYQYECRTNHQEIFADYKTIMHHGGAGTDRTARACGCHSIRISDAIDRDLIDGINFVYHNDWQLWWVKAFESMDYAQKLAWYGVLSTKLEPRHHFRLQIEFWRAYTFTYVKMVVSSLTWLWSFVNAYYYAKSFSGTITILIFGSAMSSVSNCLMSASIRTMIRHLWSSITTAQLKHIITIVARMHCNSISTTTWVTPLFNLSPYGKLGKEILTYLFYKYQFILWEIVSYMAKFWLLVRLGFFSFSDEIKPGGIYLGIVRMENQTFGDMFKMRHVQFVNGETNCVVSLTMDDSLKVTVESKPYKASKMECNLLLPFMDMDDWEWLQSSLLKLNGTVYSPINNCQTSAFSILVRAGLNKFEIMEYDELACYLILLSAMFGLLVYSISLMATMGLIFLLFVTIGVFNERFSNLADDMMPHIHFAGAIFGTLELRPIRMLLQSIPDWLDGPLVIDKPSKYPAVPSFNCGVKPISLRVMSIPVKGKSRWFVQPCTGINRANYTLHRDYKATHNLHQVTDDGLATRMTKRQRDIVRDFRRRVASLELKGKIAIIATTKERPIQDEVMKAAMSCDGVILITNEDLSLTPDPKVHQIIVDATGRECAALRLACPGKKNTTWVSLNASYGMNVIKCVDKLLTVANADELVCVTNYGLNPGPAGLCAYKQSIVDSNTIDLDIYGSDEIAIANRRGTVYVERNLAMFTSLRKEMNFPCERRIVVFDENTLEDEMCFSVTQWNYEHIIPQLNNPDNWKLNVSRNDEGITVGDTTLTMSPVTSDMYSEGTPVEAIIDDIKVNMAGFAAKVGTTIERGLKNAKTSPITSAVASAYFRVAETFAFSHRDTPKRMWAPIHAELNKSRAEEIKLNLHSNPVFVPASFDETLSYYIKHLNFAQHDKKRILNPTEYRRRVNRNPYIDNYLAEKLPDAYNKGVDASVIATRQVMLESLARYNKGGFVDAMTDKDVTGITEALYKKNPDMFDNAVIADPYKLTKRFLSYKKYSAGLPFTYEGSGIKKRSDLRKFGWLKPIAELGKLPYKTGEWYPAIAHAFPKSQVVKLNKILENPAKMRSIVATAGFNNVQQGILNFDLNNRHDFTGTHEKVAMPLLGSYMNYVFQDLERFQNAYSFDVTAMDANLPDNVLKVIAELRKKGFENHPASDVINKHIDCAMEQTKFSYVMNLVASDIDELCGDDALTQRVREWAVGKGEWAISDKRVPGGVLCKRKGGSTGDSNVTFNNTKGLPIILMYVYCQATGTTYNSFFDRVALHNFGDDDVIAMDEGKDIADKMVSIAKDKLGLTLRYESTGTTVQDQVFLGKKPIPSELKEQDFILAGIPMPKYAIVNDTETMRMRLAREKAEMNRHKGIRHEMYRLEKAMGYALLTAHQPDMYNLIEEYFDEVWRRIPDSLVTQKWFKKKYKLPSYKEVIQKWYRPLRESDFQGVHGLQFQVSLVAKTEQSFIRICRALGMIMDWFPSHLVSPDQTANAYRVTELHAGYFEAHAWHNFVKKHGEAPTADELQSILNMGPYGQYTNAHYWLKTKGFDLPTSGPLFERNFAHATWMVLIYTGVYVQTNAMIGLVNKLPFGNVATELLNLHVYKCRRWFGTLSYLNYLATSTNNPIIDGLMPRDPYSYHKRAALLLQSLLPEAKMLGYIPIHKLMAAIGDSLSIFAWTANLSMSTAGDAGNTSNPDAWHKSLEEAKTIMAAGGTPLIVAHTGTGKTRDLPPLVMMDPDLKPSQTIIVMPRIIICESYAQKSGAVFKKRGISKKGRLMTCTYGYLNHSHANGAIWWDKDAVFVFDEAHEESTDWYQLRRTFLNNHRCITMTATPAAATCVDFQVVKVDIEPRYSITVETSPDMDTAITDYFPKCRRGLIIEPSLRKCSKIADNLRATGYAVKVVHAGDREIPDGVHIVATSVVESSITIPGCDLVIDSGERMVNDGGTLRRVPNDTAGMIQRKGRTGRTNSGLYVQLVAPKNVLYKPVPDVNSLLANSAAVSSLRMSIPFDRCSGSRSLLIDKYAIIDGVVPEYKDGISLLHFILNSGKTLDEAEPLYTKIARGRSVPELDHILMTDIIDINKLPNYSTVVKEYIRGRISYKIDGKSVGNIARILNYQVVTEMVDVEWEARADDRIEQGTRTPKNIVKTGRRRPCKSKRERG</sequence>
<keyword evidence="9" id="KW-0067">ATP-binding</keyword>
<dbReference type="RefSeq" id="YP_009333297.1">
    <property type="nucleotide sequence ID" value="NC_032476.1"/>
</dbReference>
<accession>A0A1L3KFD1</accession>
<dbReference type="SMART" id="SM00490">
    <property type="entry name" value="HELICc"/>
    <property type="match status" value="1"/>
</dbReference>
<keyword evidence="5" id="KW-0548">Nucleotidyltransferase</keyword>
<evidence type="ECO:0000256" key="11">
    <source>
        <dbReference type="SAM" id="Phobius"/>
    </source>
</evidence>
<evidence type="ECO:0000256" key="2">
    <source>
        <dbReference type="ARBA" id="ARBA00004340"/>
    </source>
</evidence>
<evidence type="ECO:0000256" key="9">
    <source>
        <dbReference type="ARBA" id="ARBA00022840"/>
    </source>
</evidence>
<keyword evidence="11" id="KW-0812">Transmembrane</keyword>
<evidence type="ECO:0000256" key="8">
    <source>
        <dbReference type="ARBA" id="ARBA00022806"/>
    </source>
</evidence>
<feature type="transmembrane region" description="Helical" evidence="11">
    <location>
        <begin position="1124"/>
        <end position="1143"/>
    </location>
</feature>
<feature type="compositionally biased region" description="Basic residues" evidence="10">
    <location>
        <begin position="3152"/>
        <end position="3165"/>
    </location>
</feature>
<keyword evidence="6" id="KW-0547">Nucleotide-binding</keyword>
<dbReference type="Gene3D" id="3.40.50.300">
    <property type="entry name" value="P-loop containing nucleotide triphosphate hydrolases"/>
    <property type="match status" value="2"/>
</dbReference>
<dbReference type="InterPro" id="IPR027417">
    <property type="entry name" value="P-loop_NTPase"/>
</dbReference>
<protein>
    <submittedName>
        <fullName evidence="13">Polyprotein</fullName>
    </submittedName>
</protein>
<evidence type="ECO:0000259" key="12">
    <source>
        <dbReference type="PROSITE" id="PS51192"/>
    </source>
</evidence>
<dbReference type="PANTHER" id="PTHR18934:SF99">
    <property type="entry name" value="ATP-DEPENDENT RNA HELICASE DHX37-RELATED"/>
    <property type="match status" value="1"/>
</dbReference>
<feature type="transmembrane region" description="Helical" evidence="11">
    <location>
        <begin position="1155"/>
        <end position="1176"/>
    </location>
</feature>
<feature type="domain" description="Helicase ATP-binding" evidence="12">
    <location>
        <begin position="2710"/>
        <end position="2855"/>
    </location>
</feature>
<dbReference type="GO" id="GO:0016787">
    <property type="term" value="F:hydrolase activity"/>
    <property type="evidence" value="ECO:0007669"/>
    <property type="project" value="UniProtKB-KW"/>
</dbReference>
<keyword evidence="14" id="KW-1185">Reference proteome</keyword>
<evidence type="ECO:0000256" key="3">
    <source>
        <dbReference type="ARBA" id="ARBA00022484"/>
    </source>
</evidence>
<dbReference type="InterPro" id="IPR014001">
    <property type="entry name" value="Helicase_ATP-bd"/>
</dbReference>
<feature type="transmembrane region" description="Helical" evidence="11">
    <location>
        <begin position="401"/>
        <end position="423"/>
    </location>
</feature>
<evidence type="ECO:0000313" key="13">
    <source>
        <dbReference type="EMBL" id="APG76085.1"/>
    </source>
</evidence>
<dbReference type="SUPFAM" id="SSF56672">
    <property type="entry name" value="DNA/RNA polymerases"/>
    <property type="match status" value="1"/>
</dbReference>
<keyword evidence="4" id="KW-0808">Transferase</keyword>
<evidence type="ECO:0000256" key="6">
    <source>
        <dbReference type="ARBA" id="ARBA00022741"/>
    </source>
</evidence>
<name>A0A1L3KFD1_9VIRU</name>
<evidence type="ECO:0000313" key="14">
    <source>
        <dbReference type="Proteomes" id="UP000243198"/>
    </source>
</evidence>
<dbReference type="EMBL" id="KX883006">
    <property type="protein sequence ID" value="APG76085.1"/>
    <property type="molecule type" value="Genomic_RNA"/>
</dbReference>
<dbReference type="InterPro" id="IPR043502">
    <property type="entry name" value="DNA/RNA_pol_sf"/>
</dbReference>
<keyword evidence="7" id="KW-0378">Hydrolase</keyword>
<evidence type="ECO:0000256" key="7">
    <source>
        <dbReference type="ARBA" id="ARBA00022801"/>
    </source>
</evidence>
<dbReference type="InterPro" id="IPR001650">
    <property type="entry name" value="Helicase_C-like"/>
</dbReference>
<dbReference type="GO" id="GO:0043657">
    <property type="term" value="C:host cell"/>
    <property type="evidence" value="ECO:0007669"/>
    <property type="project" value="UniProtKB-SubCell"/>
</dbReference>
<dbReference type="GO" id="GO:0005524">
    <property type="term" value="F:ATP binding"/>
    <property type="evidence" value="ECO:0007669"/>
    <property type="project" value="UniProtKB-KW"/>
</dbReference>
<dbReference type="PANTHER" id="PTHR18934">
    <property type="entry name" value="ATP-DEPENDENT RNA HELICASE"/>
    <property type="match status" value="1"/>
</dbReference>
<proteinExistence type="predicted"/>
<organism evidence="13">
    <name type="scientific">Beihai hypo-like virus 1</name>
    <dbReference type="NCBI Taxonomy" id="1922393"/>
    <lineage>
        <taxon>Viruses</taxon>
        <taxon>Riboviria</taxon>
        <taxon>Orthornavirae</taxon>
        <taxon>Pisuviricota</taxon>
        <taxon>Duplopiviricetes</taxon>
        <taxon>Durnavirales</taxon>
        <taxon>Hypoviridae</taxon>
        <taxon>Deltahypovirus</taxon>
        <taxon>Deltahypovirus sinicum</taxon>
    </lineage>
</organism>
<dbReference type="GO" id="GO:0003968">
    <property type="term" value="F:RNA-directed RNA polymerase activity"/>
    <property type="evidence" value="ECO:0007669"/>
    <property type="project" value="UniProtKB-KW"/>
</dbReference>
<dbReference type="PROSITE" id="PS51192">
    <property type="entry name" value="HELICASE_ATP_BIND_1"/>
    <property type="match status" value="1"/>
</dbReference>
<dbReference type="Proteomes" id="UP000243198">
    <property type="component" value="Segment"/>
</dbReference>
<feature type="transmembrane region" description="Helical" evidence="11">
    <location>
        <begin position="1388"/>
        <end position="1420"/>
    </location>
</feature>
<dbReference type="KEGG" id="vg:30745550"/>
<evidence type="ECO:0000256" key="4">
    <source>
        <dbReference type="ARBA" id="ARBA00022679"/>
    </source>
</evidence>
<feature type="transmembrane region" description="Helical" evidence="11">
    <location>
        <begin position="818"/>
        <end position="836"/>
    </location>
</feature>
<keyword evidence="3" id="KW-0696">RNA-directed RNA polymerase</keyword>